<dbReference type="InterPro" id="IPR023956">
    <property type="entry name" value="ARD_bac"/>
</dbReference>
<dbReference type="PANTHER" id="PTHR23418">
    <property type="entry name" value="ACIREDUCTONE DIOXYGENASE"/>
    <property type="match status" value="1"/>
</dbReference>
<dbReference type="Gene3D" id="2.60.120.10">
    <property type="entry name" value="Jelly Rolls"/>
    <property type="match status" value="1"/>
</dbReference>
<dbReference type="EC" id="1.13.11.54" evidence="9"/>
<evidence type="ECO:0000313" key="10">
    <source>
        <dbReference type="EMBL" id="GES20571.1"/>
    </source>
</evidence>
<evidence type="ECO:0000256" key="4">
    <source>
        <dbReference type="ARBA" id="ARBA00022723"/>
    </source>
</evidence>
<feature type="binding site" evidence="9">
    <location>
        <position position="103"/>
    </location>
    <ligand>
        <name>Ni(2+)</name>
        <dbReference type="ChEBI" id="CHEBI:49786"/>
    </ligand>
</feature>
<keyword evidence="5 9" id="KW-0223">Dioxygenase</keyword>
<dbReference type="OrthoDB" id="9795636at2"/>
<organism evidence="10 11">
    <name type="scientific">Acrocarpospora pleiomorpha</name>
    <dbReference type="NCBI Taxonomy" id="90975"/>
    <lineage>
        <taxon>Bacteria</taxon>
        <taxon>Bacillati</taxon>
        <taxon>Actinomycetota</taxon>
        <taxon>Actinomycetes</taxon>
        <taxon>Streptosporangiales</taxon>
        <taxon>Streptosporangiaceae</taxon>
        <taxon>Acrocarpospora</taxon>
    </lineage>
</organism>
<reference evidence="10 11" key="1">
    <citation type="submission" date="2019-10" db="EMBL/GenBank/DDBJ databases">
        <title>Whole genome shotgun sequence of Acrocarpospora pleiomorpha NBRC 16267.</title>
        <authorList>
            <person name="Ichikawa N."/>
            <person name="Kimura A."/>
            <person name="Kitahashi Y."/>
            <person name="Komaki H."/>
            <person name="Oguchi A."/>
        </authorList>
    </citation>
    <scope>NUCLEOTIDE SEQUENCE [LARGE SCALE GENOMIC DNA]</scope>
    <source>
        <strain evidence="10 11">NBRC 16267</strain>
    </source>
</reference>
<accession>A0A5M3XLQ3</accession>
<evidence type="ECO:0000256" key="7">
    <source>
        <dbReference type="ARBA" id="ARBA00023004"/>
    </source>
</evidence>
<comment type="pathway">
    <text evidence="9">Amino-acid biosynthesis; L-methionine biosynthesis via salvage pathway; L-methionine from S-methyl-5-thio-alpha-D-ribose 1-phosphate: step 5/6.</text>
</comment>
<evidence type="ECO:0000256" key="2">
    <source>
        <dbReference type="ARBA" id="ARBA00022596"/>
    </source>
</evidence>
<comment type="similarity">
    <text evidence="9">Belongs to the acireductone dioxygenase (ARD) family.</text>
</comment>
<comment type="catalytic activity">
    <reaction evidence="9">
        <text>1,2-dihydroxy-5-(methylsulfanyl)pent-1-en-3-one + O2 = 3-(methylsulfanyl)propanoate + CO + formate + 2 H(+)</text>
        <dbReference type="Rhea" id="RHEA:14161"/>
        <dbReference type="ChEBI" id="CHEBI:15378"/>
        <dbReference type="ChEBI" id="CHEBI:15379"/>
        <dbReference type="ChEBI" id="CHEBI:15740"/>
        <dbReference type="ChEBI" id="CHEBI:17245"/>
        <dbReference type="ChEBI" id="CHEBI:49016"/>
        <dbReference type="ChEBI" id="CHEBI:49252"/>
        <dbReference type="EC" id="1.13.11.53"/>
    </reaction>
</comment>
<evidence type="ECO:0000256" key="3">
    <source>
        <dbReference type="ARBA" id="ARBA00022605"/>
    </source>
</evidence>
<dbReference type="Pfam" id="PF03079">
    <property type="entry name" value="ARD"/>
    <property type="match status" value="1"/>
</dbReference>
<dbReference type="HAMAP" id="MF_01682">
    <property type="entry name" value="Salvage_MtnD"/>
    <property type="match status" value="1"/>
</dbReference>
<evidence type="ECO:0000313" key="11">
    <source>
        <dbReference type="Proteomes" id="UP000377595"/>
    </source>
</evidence>
<feature type="site" description="May play a role in metal incorporation in vivo" evidence="9">
    <location>
        <position position="100"/>
    </location>
</feature>
<dbReference type="SUPFAM" id="SSF51182">
    <property type="entry name" value="RmlC-like cupins"/>
    <property type="match status" value="1"/>
</dbReference>
<dbReference type="InterPro" id="IPR004313">
    <property type="entry name" value="ARD"/>
</dbReference>
<name>A0A5M3XLQ3_9ACTN</name>
<protein>
    <recommendedName>
        <fullName evidence="9">Acireductone dioxygenase</fullName>
    </recommendedName>
    <alternativeName>
        <fullName evidence="9">1,2-dihydroxy-3-keto-5-methylthiopentene dioxygenase</fullName>
        <shortName evidence="9">DHK-MTPene dioxygenase</shortName>
    </alternativeName>
    <alternativeName>
        <fullName evidence="9">Acireductone dioxygenase (Fe(2+)-requiring)</fullName>
        <shortName evidence="9">ARD'</shortName>
        <shortName evidence="9">Fe-ARD</shortName>
        <ecNumber evidence="9">1.13.11.54</ecNumber>
    </alternativeName>
    <alternativeName>
        <fullName evidence="9">Acireductone dioxygenase (Ni(2+)-requiring)</fullName>
        <shortName evidence="9">ARD</shortName>
        <shortName evidence="9">Ni-ARD</shortName>
        <ecNumber evidence="9">1.13.11.53</ecNumber>
    </alternativeName>
</protein>
<proteinExistence type="inferred from homology"/>
<gene>
    <name evidence="9 10" type="primary">mtnD</name>
    <name evidence="10" type="ORF">Aple_034670</name>
</gene>
<comment type="subunit">
    <text evidence="9">Monomer.</text>
</comment>
<feature type="binding site" evidence="9">
    <location>
        <position position="103"/>
    </location>
    <ligand>
        <name>Fe(2+)</name>
        <dbReference type="ChEBI" id="CHEBI:29033"/>
    </ligand>
</feature>
<feature type="binding site" evidence="9">
    <location>
        <position position="101"/>
    </location>
    <ligand>
        <name>Ni(2+)</name>
        <dbReference type="ChEBI" id="CHEBI:49786"/>
    </ligand>
</feature>
<dbReference type="Proteomes" id="UP000377595">
    <property type="component" value="Unassembled WGS sequence"/>
</dbReference>
<dbReference type="GO" id="GO:0016151">
    <property type="term" value="F:nickel cation binding"/>
    <property type="evidence" value="ECO:0007669"/>
    <property type="project" value="UniProtKB-UniRule"/>
</dbReference>
<comment type="catalytic activity">
    <reaction evidence="1 9">
        <text>1,2-dihydroxy-5-(methylsulfanyl)pent-1-en-3-one + O2 = 4-methylsulfanyl-2-oxobutanoate + formate + 2 H(+)</text>
        <dbReference type="Rhea" id="RHEA:24504"/>
        <dbReference type="ChEBI" id="CHEBI:15378"/>
        <dbReference type="ChEBI" id="CHEBI:15379"/>
        <dbReference type="ChEBI" id="CHEBI:15740"/>
        <dbReference type="ChEBI" id="CHEBI:16723"/>
        <dbReference type="ChEBI" id="CHEBI:49252"/>
        <dbReference type="EC" id="1.13.11.54"/>
    </reaction>
</comment>
<dbReference type="CDD" id="cd02232">
    <property type="entry name" value="cupin_ARD"/>
    <property type="match status" value="1"/>
</dbReference>
<dbReference type="EC" id="1.13.11.53" evidence="9"/>
<dbReference type="GO" id="GO:0010309">
    <property type="term" value="F:acireductone dioxygenase [iron(II)-requiring] activity"/>
    <property type="evidence" value="ECO:0007669"/>
    <property type="project" value="UniProtKB-UniRule"/>
</dbReference>
<evidence type="ECO:0000256" key="6">
    <source>
        <dbReference type="ARBA" id="ARBA00023002"/>
    </source>
</evidence>
<comment type="cofactor">
    <cofactor evidence="9">
        <name>Ni(2+)</name>
        <dbReference type="ChEBI" id="CHEBI:49786"/>
    </cofactor>
    <text evidence="9">Binds 1 nickel ion per monomer.</text>
</comment>
<dbReference type="RefSeq" id="WP_155345607.1">
    <property type="nucleotide sequence ID" value="NZ_BAAAHM010000025.1"/>
</dbReference>
<feature type="binding site" evidence="9">
    <location>
        <position position="145"/>
    </location>
    <ligand>
        <name>Fe(2+)</name>
        <dbReference type="ChEBI" id="CHEBI:29033"/>
    </ligand>
</feature>
<keyword evidence="4 9" id="KW-0479">Metal-binding</keyword>
<keyword evidence="11" id="KW-1185">Reference proteome</keyword>
<keyword evidence="2 9" id="KW-0533">Nickel</keyword>
<evidence type="ECO:0000256" key="5">
    <source>
        <dbReference type="ARBA" id="ARBA00022964"/>
    </source>
</evidence>
<feature type="binding site" evidence="9">
    <location>
        <position position="145"/>
    </location>
    <ligand>
        <name>Ni(2+)</name>
        <dbReference type="ChEBI" id="CHEBI:49786"/>
    </ligand>
</feature>
<dbReference type="InterPro" id="IPR014710">
    <property type="entry name" value="RmlC-like_jellyroll"/>
</dbReference>
<evidence type="ECO:0000256" key="9">
    <source>
        <dbReference type="HAMAP-Rule" id="MF_01682"/>
    </source>
</evidence>
<feature type="site" description="Important to generate the dianion" evidence="9">
    <location>
        <position position="109"/>
    </location>
</feature>
<evidence type="ECO:0000256" key="1">
    <source>
        <dbReference type="ARBA" id="ARBA00000428"/>
    </source>
</evidence>
<dbReference type="GO" id="GO:0019509">
    <property type="term" value="P:L-methionine salvage from methylthioadenosine"/>
    <property type="evidence" value="ECO:0007669"/>
    <property type="project" value="UniProtKB-UniRule"/>
</dbReference>
<dbReference type="GO" id="GO:0010308">
    <property type="term" value="F:acireductone dioxygenase (Ni2+-requiring) activity"/>
    <property type="evidence" value="ECO:0007669"/>
    <property type="project" value="UniProtKB-UniRule"/>
</dbReference>
<keyword evidence="8 9" id="KW-0486">Methionine biosynthesis</keyword>
<sequence length="193" mass="21312">MTYLTVYTDGDAPDALLRTEDGAEIATALKEVGVRLRHWPTVEGLDDAGPEEILNAYREEVARVVAEEGYTFVDVAQLRPDDSPDWPERSRAARAKFLAEHTHDDDEVRFFAGGSGIFYLHIDGKVHAVLCEAGDLLSVPAGTTHWFDMGTRPDFTAIRFFHDDDGWVGDFTGDPIASRIPDFDTITAGRAQG</sequence>
<comment type="cofactor">
    <cofactor evidence="9">
        <name>Fe(2+)</name>
        <dbReference type="ChEBI" id="CHEBI:29033"/>
    </cofactor>
    <text evidence="9">Binds 1 Fe(2+) cation per monomer.</text>
</comment>
<keyword evidence="6 9" id="KW-0560">Oxidoreductase</keyword>
<comment type="caution">
    <text evidence="10">The sequence shown here is derived from an EMBL/GenBank/DDBJ whole genome shotgun (WGS) entry which is preliminary data.</text>
</comment>
<feature type="binding site" evidence="9">
    <location>
        <position position="107"/>
    </location>
    <ligand>
        <name>Ni(2+)</name>
        <dbReference type="ChEBI" id="CHEBI:49786"/>
    </ligand>
</feature>
<dbReference type="InterPro" id="IPR011051">
    <property type="entry name" value="RmlC_Cupin_sf"/>
</dbReference>
<evidence type="ECO:0000256" key="8">
    <source>
        <dbReference type="ARBA" id="ARBA00023167"/>
    </source>
</evidence>
<feature type="binding site" evidence="9">
    <location>
        <position position="101"/>
    </location>
    <ligand>
        <name>Fe(2+)</name>
        <dbReference type="ChEBI" id="CHEBI:29033"/>
    </ligand>
</feature>
<dbReference type="GO" id="GO:0005506">
    <property type="term" value="F:iron ion binding"/>
    <property type="evidence" value="ECO:0007669"/>
    <property type="project" value="UniProtKB-UniRule"/>
</dbReference>
<dbReference type="GO" id="GO:0019284">
    <property type="term" value="P:L-methionine salvage from S-adenosylmethionine"/>
    <property type="evidence" value="ECO:0007669"/>
    <property type="project" value="InterPro"/>
</dbReference>
<dbReference type="EMBL" id="BLAF01000017">
    <property type="protein sequence ID" value="GES20571.1"/>
    <property type="molecule type" value="Genomic_DNA"/>
</dbReference>
<dbReference type="AlphaFoldDB" id="A0A5M3XLQ3"/>
<feature type="binding site" evidence="9">
    <location>
        <position position="107"/>
    </location>
    <ligand>
        <name>Fe(2+)</name>
        <dbReference type="ChEBI" id="CHEBI:29033"/>
    </ligand>
</feature>
<dbReference type="UniPathway" id="UPA00904">
    <property type="reaction ID" value="UER00878"/>
</dbReference>
<dbReference type="PANTHER" id="PTHR23418:SF0">
    <property type="entry name" value="ACIREDUCTONE DIOXYGENASE"/>
    <property type="match status" value="1"/>
</dbReference>
<comment type="function">
    <text evidence="9">Catalyzes 2 different reactions between oxygene and the acireductone 1,2-dihydroxy-3-keto-5-methylthiopentene (DHK-MTPene) depending upon the metal bound in the active site. Fe-containing acireductone dioxygenase (Fe-ARD) produces formate and 2-keto-4-methylthiobutyrate (KMTB), the alpha-ketoacid precursor of methionine in the methionine recycle pathway. Ni-containing acireductone dioxygenase (Ni-ARD) produces methylthiopropionate, carbon monoxide and formate, and does not lie on the methionine recycle pathway.</text>
</comment>
<feature type="site" description="May play a role in transmitting local conformational changes" evidence="9">
    <location>
        <position position="106"/>
    </location>
</feature>
<keyword evidence="3 9" id="KW-0028">Amino-acid biosynthesis</keyword>
<keyword evidence="7 9" id="KW-0408">Iron</keyword>